<dbReference type="InterPro" id="IPR047121">
    <property type="entry name" value="YjiB-like"/>
</dbReference>
<name>A0A158H567_9BURK</name>
<dbReference type="Gene3D" id="2.60.120.10">
    <property type="entry name" value="Jelly Rolls"/>
    <property type="match status" value="1"/>
</dbReference>
<dbReference type="PANTHER" id="PTHR36448">
    <property type="entry name" value="BLR7373 PROTEIN"/>
    <property type="match status" value="1"/>
</dbReference>
<evidence type="ECO:0000313" key="1">
    <source>
        <dbReference type="EMBL" id="SAL39522.1"/>
    </source>
</evidence>
<sequence length="177" mass="19558">MTYETEHLHALDSRCEPFMLDRNGWVPNNRRLPVLLYRGVIDGAQPGGAERFEALFARHGWPPQWRDSVFDYHHYHSTAHEALGIATGRAQLIIGGPGGRVIGVQAGDALVLPAGTGHCLLASEGRFQVVGAYPPGQQWDIRRDALDEDELRRMEALPFPKSDPVGGAQGEVARLWT</sequence>
<dbReference type="STRING" id="326475.AWB66_02022"/>
<dbReference type="Proteomes" id="UP000054717">
    <property type="component" value="Unassembled WGS sequence"/>
</dbReference>
<dbReference type="InterPro" id="IPR014500">
    <property type="entry name" value="UCP019307_cupin"/>
</dbReference>
<dbReference type="PIRSF" id="PIRSF019307">
    <property type="entry name" value="UCP019307"/>
    <property type="match status" value="1"/>
</dbReference>
<keyword evidence="2" id="KW-1185">Reference proteome</keyword>
<dbReference type="PANTHER" id="PTHR36448:SF2">
    <property type="entry name" value="CUPIN TYPE-1 DOMAIN-CONTAINING PROTEIN"/>
    <property type="match status" value="1"/>
</dbReference>
<gene>
    <name evidence="1" type="ORF">AWB66_02022</name>
</gene>
<evidence type="ECO:0000313" key="2">
    <source>
        <dbReference type="Proteomes" id="UP000054717"/>
    </source>
</evidence>
<proteinExistence type="predicted"/>
<comment type="caution">
    <text evidence="1">The sequence shown here is derived from an EMBL/GenBank/DDBJ whole genome shotgun (WGS) entry which is preliminary data.</text>
</comment>
<dbReference type="EMBL" id="FCNZ02000006">
    <property type="protein sequence ID" value="SAL39522.1"/>
    <property type="molecule type" value="Genomic_DNA"/>
</dbReference>
<dbReference type="SUPFAM" id="SSF51182">
    <property type="entry name" value="RmlC-like cupins"/>
    <property type="match status" value="1"/>
</dbReference>
<reference evidence="1" key="1">
    <citation type="submission" date="2016-01" db="EMBL/GenBank/DDBJ databases">
        <authorList>
            <person name="Peeters Charlotte."/>
        </authorList>
    </citation>
    <scope>NUCLEOTIDE SEQUENCE</scope>
    <source>
        <strain evidence="1">LMG 22936</strain>
    </source>
</reference>
<dbReference type="InterPro" id="IPR014710">
    <property type="entry name" value="RmlC-like_jellyroll"/>
</dbReference>
<dbReference type="CDD" id="cd02219">
    <property type="entry name" value="cupin_YjlB-like"/>
    <property type="match status" value="1"/>
</dbReference>
<dbReference type="InterPro" id="IPR011051">
    <property type="entry name" value="RmlC_Cupin_sf"/>
</dbReference>
<dbReference type="RefSeq" id="WP_125469703.1">
    <property type="nucleotide sequence ID" value="NZ_FCNZ02000006.1"/>
</dbReference>
<dbReference type="AlphaFoldDB" id="A0A158H567"/>
<accession>A0A158H567</accession>
<protein>
    <submittedName>
        <fullName evidence="1">Uncharacterized protein</fullName>
    </submittedName>
</protein>
<organism evidence="1 2">
    <name type="scientific">Caballeronia telluris</name>
    <dbReference type="NCBI Taxonomy" id="326475"/>
    <lineage>
        <taxon>Bacteria</taxon>
        <taxon>Pseudomonadati</taxon>
        <taxon>Pseudomonadota</taxon>
        <taxon>Betaproteobacteria</taxon>
        <taxon>Burkholderiales</taxon>
        <taxon>Burkholderiaceae</taxon>
        <taxon>Caballeronia</taxon>
    </lineage>
</organism>